<dbReference type="Proteomes" id="UP000218702">
    <property type="component" value="Chromosome"/>
</dbReference>
<evidence type="ECO:0000313" key="5">
    <source>
        <dbReference type="EMBL" id="BAZ88123.1"/>
    </source>
</evidence>
<comment type="function">
    <text evidence="2">Transfers an acetyl group from acetyl-CoA to L-homoserine, forming acetyl-L-homoserine.</text>
</comment>
<proteinExistence type="inferred from homology"/>
<dbReference type="UniPathway" id="UPA00051">
    <property type="reaction ID" value="UER00074"/>
</dbReference>
<comment type="catalytic activity">
    <reaction evidence="2">
        <text>L-homoserine + acetyl-CoA = O-acetyl-L-homoserine + CoA</text>
        <dbReference type="Rhea" id="RHEA:13701"/>
        <dbReference type="ChEBI" id="CHEBI:57287"/>
        <dbReference type="ChEBI" id="CHEBI:57288"/>
        <dbReference type="ChEBI" id="CHEBI:57476"/>
        <dbReference type="ChEBI" id="CHEBI:57716"/>
        <dbReference type="EC" id="2.3.1.31"/>
    </reaction>
</comment>
<organism evidence="5 6">
    <name type="scientific">Dolichospermum compactum NIES-806</name>
    <dbReference type="NCBI Taxonomy" id="1973481"/>
    <lineage>
        <taxon>Bacteria</taxon>
        <taxon>Bacillati</taxon>
        <taxon>Cyanobacteriota</taxon>
        <taxon>Cyanophyceae</taxon>
        <taxon>Nostocales</taxon>
        <taxon>Aphanizomenonaceae</taxon>
        <taxon>Dolichospermum</taxon>
        <taxon>Dolichospermum compactum</taxon>
    </lineage>
</organism>
<keyword evidence="2" id="KW-0028">Amino-acid biosynthesis</keyword>
<comment type="subcellular location">
    <subcellularLocation>
        <location evidence="2">Cytoplasm</location>
    </subcellularLocation>
</comment>
<dbReference type="InterPro" id="IPR000073">
    <property type="entry name" value="AB_hydrolase_1"/>
</dbReference>
<dbReference type="PANTHER" id="PTHR32268:SF11">
    <property type="entry name" value="HOMOSERINE O-ACETYLTRANSFERASE"/>
    <property type="match status" value="1"/>
</dbReference>
<dbReference type="EC" id="2.3.1.31" evidence="2"/>
<evidence type="ECO:0000313" key="6">
    <source>
        <dbReference type="Proteomes" id="UP000218702"/>
    </source>
</evidence>
<dbReference type="AlphaFoldDB" id="A0A1Z4V9Q1"/>
<dbReference type="GO" id="GO:0005737">
    <property type="term" value="C:cytoplasm"/>
    <property type="evidence" value="ECO:0007669"/>
    <property type="project" value="UniProtKB-SubCell"/>
</dbReference>
<gene>
    <name evidence="2" type="primary">metXA</name>
    <name evidence="5" type="ORF">NIES806_43570</name>
</gene>
<protein>
    <recommendedName>
        <fullName evidence="2">Homoserine O-acetyltransferase</fullName>
        <shortName evidence="2">HAT</shortName>
        <ecNumber evidence="2">2.3.1.31</ecNumber>
    </recommendedName>
    <alternativeName>
        <fullName evidence="2">Homoserine transacetylase</fullName>
        <shortName evidence="2">HTA</shortName>
    </alternativeName>
</protein>
<evidence type="ECO:0000256" key="3">
    <source>
        <dbReference type="PIRSR" id="PIRSR000443-1"/>
    </source>
</evidence>
<dbReference type="EMBL" id="AP018316">
    <property type="protein sequence ID" value="BAZ88123.1"/>
    <property type="molecule type" value="Genomic_DNA"/>
</dbReference>
<dbReference type="InterPro" id="IPR029058">
    <property type="entry name" value="AB_hydrolase_fold"/>
</dbReference>
<evidence type="ECO:0000256" key="2">
    <source>
        <dbReference type="HAMAP-Rule" id="MF_00296"/>
    </source>
</evidence>
<keyword evidence="6" id="KW-1185">Reference proteome</keyword>
<dbReference type="GO" id="GO:0004414">
    <property type="term" value="F:homoserine O-acetyltransferase activity"/>
    <property type="evidence" value="ECO:0007669"/>
    <property type="project" value="UniProtKB-UniRule"/>
</dbReference>
<dbReference type="NCBIfam" id="TIGR01392">
    <property type="entry name" value="homoserO_Ac_trn"/>
    <property type="match status" value="1"/>
</dbReference>
<feature type="active site" evidence="2 3">
    <location>
        <position position="353"/>
    </location>
</feature>
<dbReference type="GO" id="GO:0009086">
    <property type="term" value="P:methionine biosynthetic process"/>
    <property type="evidence" value="ECO:0007669"/>
    <property type="project" value="UniProtKB-UniRule"/>
</dbReference>
<accession>A0A1Z4V9Q1</accession>
<comment type="subunit">
    <text evidence="2">Homodimer.</text>
</comment>
<feature type="domain" description="AB hydrolase-1" evidence="4">
    <location>
        <begin position="74"/>
        <end position="357"/>
    </location>
</feature>
<keyword evidence="2" id="KW-0012">Acyltransferase</keyword>
<keyword evidence="1 2" id="KW-0808">Transferase</keyword>
<dbReference type="KEGG" id="dcm:NIES806_43570"/>
<reference evidence="5 6" key="1">
    <citation type="submission" date="2017-06" db="EMBL/GenBank/DDBJ databases">
        <title>Genome sequencing of cyanobaciteial culture collection at National Institute for Environmental Studies (NIES).</title>
        <authorList>
            <person name="Hirose Y."/>
            <person name="Shimura Y."/>
            <person name="Fujisawa T."/>
            <person name="Nakamura Y."/>
            <person name="Kawachi M."/>
        </authorList>
    </citation>
    <scope>NUCLEOTIDE SEQUENCE [LARGE SCALE GENOMIC DNA]</scope>
    <source>
        <strain evidence="5 6">NIES-806</strain>
    </source>
</reference>
<keyword evidence="2" id="KW-0963">Cytoplasm</keyword>
<comment type="pathway">
    <text evidence="2">Amino-acid biosynthesis; L-methionine biosynthesis via de novo pathway; O-acetyl-L-homoserine from L-homoserine: step 1/1.</text>
</comment>
<dbReference type="NCBIfam" id="NF001209">
    <property type="entry name" value="PRK00175.1"/>
    <property type="match status" value="1"/>
</dbReference>
<feature type="binding site" evidence="2">
    <location>
        <position position="237"/>
    </location>
    <ligand>
        <name>substrate</name>
    </ligand>
</feature>
<evidence type="ECO:0000256" key="1">
    <source>
        <dbReference type="ARBA" id="ARBA00022679"/>
    </source>
</evidence>
<dbReference type="Gene3D" id="3.40.50.1820">
    <property type="entry name" value="alpha/beta hydrolase"/>
    <property type="match status" value="1"/>
</dbReference>
<dbReference type="HAMAP" id="MF_00296">
    <property type="entry name" value="MetX_acyltransf"/>
    <property type="match status" value="1"/>
</dbReference>
<dbReference type="InterPro" id="IPR008220">
    <property type="entry name" value="HAT_MetX-like"/>
</dbReference>
<comment type="similarity">
    <text evidence="2">Belongs to the AB hydrolase superfamily. MetX family.</text>
</comment>
<dbReference type="GO" id="GO:0009092">
    <property type="term" value="P:homoserine metabolic process"/>
    <property type="evidence" value="ECO:0007669"/>
    <property type="project" value="TreeGrafter"/>
</dbReference>
<dbReference type="PANTHER" id="PTHR32268">
    <property type="entry name" value="HOMOSERINE O-ACETYLTRANSFERASE"/>
    <property type="match status" value="1"/>
</dbReference>
<dbReference type="Pfam" id="PF00561">
    <property type="entry name" value="Abhydrolase_1"/>
    <property type="match status" value="1"/>
</dbReference>
<sequence length="378" mass="42363">MTVKESMSAEGKLPVPCSLFPIPYSMKYLDFISSKTQLYQLSAPFQLESGELLVGVQVAYRIWGKLNANRDNGVLICHALTGSADADDWWGDLFGSGKVFDPDQDFIVCSNILGSCYGTTGATSINPNTGNIYGVSFPRIKIRDMVHLQATLLEYLDIQSLQLVIGGSLGGMQVLEWALLYPEKVRAIAPMAAPGRHSAWSIGLSEAQRQAIYIDPNWQGGNYTIDAPPVQGLAVARMMAMITYRYWESFTNRFGRQYDESNKFAIASYLQYQGQKLIERFDANTYITLTHAMDSHDVSWNRKDYQSVLQSIKQPTLVVSIDSDVLYPPVEQQELVDLIPHAQLGLLKSTHGHDAFLIDMEALNKMVVSFREEWKFFG</sequence>
<feature type="active site" description="Nucleophile" evidence="2 3">
    <location>
        <position position="168"/>
    </location>
</feature>
<dbReference type="SUPFAM" id="SSF53474">
    <property type="entry name" value="alpha/beta-Hydrolases"/>
    <property type="match status" value="1"/>
</dbReference>
<feature type="binding site" evidence="2">
    <location>
        <position position="354"/>
    </location>
    <ligand>
        <name>substrate</name>
    </ligand>
</feature>
<feature type="active site" evidence="2 3">
    <location>
        <position position="324"/>
    </location>
</feature>
<name>A0A1Z4V9Q1_9CYAN</name>
<evidence type="ECO:0000259" key="4">
    <source>
        <dbReference type="Pfam" id="PF00561"/>
    </source>
</evidence>
<dbReference type="PIRSF" id="PIRSF000443">
    <property type="entry name" value="Homoser_Ac_trans"/>
    <property type="match status" value="1"/>
</dbReference>
<keyword evidence="2" id="KW-0486">Methionine biosynthesis</keyword>
<comment type="caution">
    <text evidence="2">Lacks conserved residue(s) required for the propagation of feature annotation.</text>
</comment>